<dbReference type="EMBL" id="JAQZAO010000003">
    <property type="protein sequence ID" value="MDD7965411.1"/>
    <property type="molecule type" value="Genomic_DNA"/>
</dbReference>
<feature type="region of interest" description="Disordered" evidence="1">
    <location>
        <begin position="1"/>
        <end position="21"/>
    </location>
</feature>
<sequence>MFEEALREGVERAQDGLRRARREDLPYEATAHAARLLDLLDRAHDAGIDTTSWVDPELVTAAQALAGDL</sequence>
<gene>
    <name evidence="2" type="ORF">PGB27_08610</name>
</gene>
<evidence type="ECO:0000313" key="3">
    <source>
        <dbReference type="Proteomes" id="UP001300763"/>
    </source>
</evidence>
<name>A0ABT5SRD4_9PSEU</name>
<accession>A0ABT5SRD4</accession>
<reference evidence="2 3" key="1">
    <citation type="submission" date="2023-02" db="EMBL/GenBank/DDBJ databases">
        <title>Genome sequencing required for Actinomycetospora new species description.</title>
        <authorList>
            <person name="Saimee Y."/>
            <person name="Duangmal K."/>
        </authorList>
    </citation>
    <scope>NUCLEOTIDE SEQUENCE [LARGE SCALE GENOMIC DNA]</scope>
    <source>
        <strain evidence="2 3">DW7H6</strain>
    </source>
</reference>
<comment type="caution">
    <text evidence="2">The sequence shown here is derived from an EMBL/GenBank/DDBJ whole genome shotgun (WGS) entry which is preliminary data.</text>
</comment>
<dbReference type="Proteomes" id="UP001300763">
    <property type="component" value="Unassembled WGS sequence"/>
</dbReference>
<evidence type="ECO:0000256" key="1">
    <source>
        <dbReference type="SAM" id="MobiDB-lite"/>
    </source>
</evidence>
<evidence type="ECO:0000313" key="2">
    <source>
        <dbReference type="EMBL" id="MDD7965411.1"/>
    </source>
</evidence>
<dbReference type="RefSeq" id="WP_274199953.1">
    <property type="nucleotide sequence ID" value="NZ_JAQZAO010000003.1"/>
</dbReference>
<organism evidence="2 3">
    <name type="scientific">Actinomycetospora lemnae</name>
    <dbReference type="NCBI Taxonomy" id="3019891"/>
    <lineage>
        <taxon>Bacteria</taxon>
        <taxon>Bacillati</taxon>
        <taxon>Actinomycetota</taxon>
        <taxon>Actinomycetes</taxon>
        <taxon>Pseudonocardiales</taxon>
        <taxon>Pseudonocardiaceae</taxon>
        <taxon>Actinomycetospora</taxon>
    </lineage>
</organism>
<keyword evidence="3" id="KW-1185">Reference proteome</keyword>
<proteinExistence type="predicted"/>
<protein>
    <submittedName>
        <fullName evidence="2">Uncharacterized protein</fullName>
    </submittedName>
</protein>